<evidence type="ECO:0000259" key="3">
    <source>
        <dbReference type="Pfam" id="PF13359"/>
    </source>
</evidence>
<evidence type="ECO:0000256" key="1">
    <source>
        <dbReference type="ARBA" id="ARBA00001968"/>
    </source>
</evidence>
<dbReference type="Proteomes" id="UP000327044">
    <property type="component" value="Unassembled WGS sequence"/>
</dbReference>
<protein>
    <recommendedName>
        <fullName evidence="3">DDE Tnp4 domain-containing protein</fullName>
    </recommendedName>
</protein>
<dbReference type="Pfam" id="PF13359">
    <property type="entry name" value="DDE_Tnp_4"/>
    <property type="match status" value="1"/>
</dbReference>
<evidence type="ECO:0000313" key="4">
    <source>
        <dbReference type="EMBL" id="KAB0804487.1"/>
    </source>
</evidence>
<evidence type="ECO:0000313" key="5">
    <source>
        <dbReference type="Proteomes" id="UP000327044"/>
    </source>
</evidence>
<feature type="domain" description="DDE Tnp4" evidence="3">
    <location>
        <begin position="1"/>
        <end position="71"/>
    </location>
</feature>
<proteinExistence type="predicted"/>
<dbReference type="AlphaFoldDB" id="A0A5N4B4E2"/>
<accession>A0A5N4B4E2</accession>
<dbReference type="EMBL" id="VVIM01000001">
    <property type="protein sequence ID" value="KAB0804487.1"/>
    <property type="molecule type" value="Genomic_DNA"/>
</dbReference>
<feature type="non-terminal residue" evidence="4">
    <location>
        <position position="1"/>
    </location>
</feature>
<comment type="cofactor">
    <cofactor evidence="1">
        <name>a divalent metal cation</name>
        <dbReference type="ChEBI" id="CHEBI:60240"/>
    </cofactor>
</comment>
<gene>
    <name evidence="4" type="ORF">PPYR_01457</name>
</gene>
<keyword evidence="5" id="KW-1185">Reference proteome</keyword>
<evidence type="ECO:0000256" key="2">
    <source>
        <dbReference type="ARBA" id="ARBA00022723"/>
    </source>
</evidence>
<name>A0A5N4B4E2_PHOPY</name>
<dbReference type="GO" id="GO:0046872">
    <property type="term" value="F:metal ion binding"/>
    <property type="evidence" value="ECO:0007669"/>
    <property type="project" value="UniProtKB-KW"/>
</dbReference>
<comment type="caution">
    <text evidence="4">The sequence shown here is derived from an EMBL/GenBank/DDBJ whole genome shotgun (WGS) entry which is preliminary data.</text>
</comment>
<dbReference type="InterPro" id="IPR027806">
    <property type="entry name" value="HARBI1_dom"/>
</dbReference>
<sequence length="73" mass="8680">FPLKTYMMRLYPGRDITNEKTIYNYRLSRARRISENAFGILQQKFRIFSRRLEGNPNNLTMIVMAACVLCNFI</sequence>
<organism evidence="4 5">
    <name type="scientific">Photinus pyralis</name>
    <name type="common">Common eastern firefly</name>
    <name type="synonym">Lampyris pyralis</name>
    <dbReference type="NCBI Taxonomy" id="7054"/>
    <lineage>
        <taxon>Eukaryota</taxon>
        <taxon>Metazoa</taxon>
        <taxon>Ecdysozoa</taxon>
        <taxon>Arthropoda</taxon>
        <taxon>Hexapoda</taxon>
        <taxon>Insecta</taxon>
        <taxon>Pterygota</taxon>
        <taxon>Neoptera</taxon>
        <taxon>Endopterygota</taxon>
        <taxon>Coleoptera</taxon>
        <taxon>Polyphaga</taxon>
        <taxon>Elateriformia</taxon>
        <taxon>Elateroidea</taxon>
        <taxon>Lampyridae</taxon>
        <taxon>Lampyrinae</taxon>
        <taxon>Photinus</taxon>
    </lineage>
</organism>
<reference evidence="4 5" key="1">
    <citation type="journal article" date="2018" name="Elife">
        <title>Firefly genomes illuminate parallel origins of bioluminescence in beetles.</title>
        <authorList>
            <person name="Fallon T.R."/>
            <person name="Lower S.E."/>
            <person name="Chang C.H."/>
            <person name="Bessho-Uehara M."/>
            <person name="Martin G.J."/>
            <person name="Bewick A.J."/>
            <person name="Behringer M."/>
            <person name="Debat H.J."/>
            <person name="Wong I."/>
            <person name="Day J.C."/>
            <person name="Suvorov A."/>
            <person name="Silva C.J."/>
            <person name="Stanger-Hall K.F."/>
            <person name="Hall D.W."/>
            <person name="Schmitz R.J."/>
            <person name="Nelson D.R."/>
            <person name="Lewis S.M."/>
            <person name="Shigenobu S."/>
            <person name="Bybee S.M."/>
            <person name="Larracuente A.M."/>
            <person name="Oba Y."/>
            <person name="Weng J.K."/>
        </authorList>
    </citation>
    <scope>NUCLEOTIDE SEQUENCE [LARGE SCALE GENOMIC DNA]</scope>
    <source>
        <strain evidence="4">1611_PpyrPB1</strain>
        <tissue evidence="4">Whole body</tissue>
    </source>
</reference>
<dbReference type="InParanoid" id="A0A5N4B4E2"/>
<keyword evidence="2" id="KW-0479">Metal-binding</keyword>